<dbReference type="Proteomes" id="UP001595957">
    <property type="component" value="Unassembled WGS sequence"/>
</dbReference>
<accession>A0ABV9F1D6</accession>
<reference evidence="6" key="1">
    <citation type="journal article" date="2019" name="Int. J. Syst. Evol. Microbiol.">
        <title>The Global Catalogue of Microorganisms (GCM) 10K type strain sequencing project: providing services to taxonomists for standard genome sequencing and annotation.</title>
        <authorList>
            <consortium name="The Broad Institute Genomics Platform"/>
            <consortium name="The Broad Institute Genome Sequencing Center for Infectious Disease"/>
            <person name="Wu L."/>
            <person name="Ma J."/>
        </authorList>
    </citation>
    <scope>NUCLEOTIDE SEQUENCE [LARGE SCALE GENOMIC DNA]</scope>
    <source>
        <strain evidence="6">NBRC 103632</strain>
    </source>
</reference>
<dbReference type="Pfam" id="PF00392">
    <property type="entry name" value="GntR"/>
    <property type="match status" value="1"/>
</dbReference>
<evidence type="ECO:0000256" key="2">
    <source>
        <dbReference type="ARBA" id="ARBA00023125"/>
    </source>
</evidence>
<protein>
    <submittedName>
        <fullName evidence="5">FadR/GntR family transcriptional regulator</fullName>
    </submittedName>
</protein>
<dbReference type="PROSITE" id="PS50949">
    <property type="entry name" value="HTH_GNTR"/>
    <property type="match status" value="1"/>
</dbReference>
<dbReference type="Pfam" id="PF07729">
    <property type="entry name" value="FCD"/>
    <property type="match status" value="1"/>
</dbReference>
<sequence>MSSGVHTERSYELVARQLEQQILAKQIEPGDALPTESAMAVSLGVNRSTVREALRTLEQNGLIAREAGRKKLRVRIPQPADVTRRVTSVMLSQQVTFRELYEAMRAVEPACAAAAAERANADHIAQLEDNLAATEAAIAQGESLVALDIAFHQLVAIAAQSRALEMMREPLGQLFYPAFEEVMLRLNVSDRLLAAHRNIVAAIQARHIKEARDWMQRHIDDFRRGYELAHIEMDRPIC</sequence>
<dbReference type="CDD" id="cd07377">
    <property type="entry name" value="WHTH_GntR"/>
    <property type="match status" value="1"/>
</dbReference>
<evidence type="ECO:0000313" key="5">
    <source>
        <dbReference type="EMBL" id="MFC4595727.1"/>
    </source>
</evidence>
<dbReference type="PANTHER" id="PTHR43537:SF5">
    <property type="entry name" value="UXU OPERON TRANSCRIPTIONAL REGULATOR"/>
    <property type="match status" value="1"/>
</dbReference>
<gene>
    <name evidence="5" type="ORF">ACFO3E_16325</name>
</gene>
<keyword evidence="2" id="KW-0238">DNA-binding</keyword>
<dbReference type="Gene3D" id="1.20.120.530">
    <property type="entry name" value="GntR ligand-binding domain-like"/>
    <property type="match status" value="1"/>
</dbReference>
<dbReference type="RefSeq" id="WP_380806275.1">
    <property type="nucleotide sequence ID" value="NZ_JBHSFZ010000058.1"/>
</dbReference>
<dbReference type="PRINTS" id="PR00035">
    <property type="entry name" value="HTHGNTR"/>
</dbReference>
<dbReference type="SMART" id="SM00895">
    <property type="entry name" value="FCD"/>
    <property type="match status" value="1"/>
</dbReference>
<dbReference type="SUPFAM" id="SSF48008">
    <property type="entry name" value="GntR ligand-binding domain-like"/>
    <property type="match status" value="1"/>
</dbReference>
<keyword evidence="3" id="KW-0804">Transcription</keyword>
<dbReference type="InterPro" id="IPR036388">
    <property type="entry name" value="WH-like_DNA-bd_sf"/>
</dbReference>
<organism evidence="5 6">
    <name type="scientific">Sphingobium tyrosinilyticum</name>
    <dbReference type="NCBI Taxonomy" id="2715436"/>
    <lineage>
        <taxon>Bacteria</taxon>
        <taxon>Pseudomonadati</taxon>
        <taxon>Pseudomonadota</taxon>
        <taxon>Alphaproteobacteria</taxon>
        <taxon>Sphingomonadales</taxon>
        <taxon>Sphingomonadaceae</taxon>
        <taxon>Sphingobium</taxon>
    </lineage>
</organism>
<dbReference type="SUPFAM" id="SSF46785">
    <property type="entry name" value="Winged helix' DNA-binding domain"/>
    <property type="match status" value="1"/>
</dbReference>
<dbReference type="InterPro" id="IPR036390">
    <property type="entry name" value="WH_DNA-bd_sf"/>
</dbReference>
<evidence type="ECO:0000256" key="1">
    <source>
        <dbReference type="ARBA" id="ARBA00023015"/>
    </source>
</evidence>
<evidence type="ECO:0000259" key="4">
    <source>
        <dbReference type="PROSITE" id="PS50949"/>
    </source>
</evidence>
<proteinExistence type="predicted"/>
<dbReference type="InterPro" id="IPR008920">
    <property type="entry name" value="TF_FadR/GntR_C"/>
</dbReference>
<comment type="caution">
    <text evidence="5">The sequence shown here is derived from an EMBL/GenBank/DDBJ whole genome shotgun (WGS) entry which is preliminary data.</text>
</comment>
<dbReference type="SMART" id="SM00345">
    <property type="entry name" value="HTH_GNTR"/>
    <property type="match status" value="1"/>
</dbReference>
<dbReference type="InterPro" id="IPR011711">
    <property type="entry name" value="GntR_C"/>
</dbReference>
<dbReference type="EMBL" id="JBHSFZ010000058">
    <property type="protein sequence ID" value="MFC4595727.1"/>
    <property type="molecule type" value="Genomic_DNA"/>
</dbReference>
<evidence type="ECO:0000313" key="6">
    <source>
        <dbReference type="Proteomes" id="UP001595957"/>
    </source>
</evidence>
<name>A0ABV9F1D6_9SPHN</name>
<keyword evidence="1" id="KW-0805">Transcription regulation</keyword>
<dbReference type="PANTHER" id="PTHR43537">
    <property type="entry name" value="TRANSCRIPTIONAL REGULATOR, GNTR FAMILY"/>
    <property type="match status" value="1"/>
</dbReference>
<dbReference type="Gene3D" id="1.10.10.10">
    <property type="entry name" value="Winged helix-like DNA-binding domain superfamily/Winged helix DNA-binding domain"/>
    <property type="match status" value="1"/>
</dbReference>
<feature type="domain" description="HTH gntR-type" evidence="4">
    <location>
        <begin position="8"/>
        <end position="77"/>
    </location>
</feature>
<dbReference type="InterPro" id="IPR000524">
    <property type="entry name" value="Tscrpt_reg_HTH_GntR"/>
</dbReference>
<evidence type="ECO:0000256" key="3">
    <source>
        <dbReference type="ARBA" id="ARBA00023163"/>
    </source>
</evidence>
<keyword evidence="6" id="KW-1185">Reference proteome</keyword>